<dbReference type="EMBL" id="DVMS01000141">
    <property type="protein sequence ID" value="HIU38991.1"/>
    <property type="molecule type" value="Genomic_DNA"/>
</dbReference>
<dbReference type="Proteomes" id="UP000824076">
    <property type="component" value="Unassembled WGS sequence"/>
</dbReference>
<organism evidence="1 2">
    <name type="scientific">Candidatus Limisoma intestinavium</name>
    <dbReference type="NCBI Taxonomy" id="2840856"/>
    <lineage>
        <taxon>Bacteria</taxon>
        <taxon>Pseudomonadati</taxon>
        <taxon>Bacteroidota</taxon>
        <taxon>Bacteroidia</taxon>
        <taxon>Bacteroidales</taxon>
        <taxon>Candidatus Limisoma</taxon>
    </lineage>
</organism>
<dbReference type="Pfam" id="PF10902">
    <property type="entry name" value="WYL_2"/>
    <property type="match status" value="1"/>
</dbReference>
<accession>A0A9D1ILY6</accession>
<reference evidence="1" key="2">
    <citation type="journal article" date="2021" name="PeerJ">
        <title>Extensive microbial diversity within the chicken gut microbiome revealed by metagenomics and culture.</title>
        <authorList>
            <person name="Gilroy R."/>
            <person name="Ravi A."/>
            <person name="Getino M."/>
            <person name="Pursley I."/>
            <person name="Horton D.L."/>
            <person name="Alikhan N.F."/>
            <person name="Baker D."/>
            <person name="Gharbi K."/>
            <person name="Hall N."/>
            <person name="Watson M."/>
            <person name="Adriaenssens E.M."/>
            <person name="Foster-Nyarko E."/>
            <person name="Jarju S."/>
            <person name="Secka A."/>
            <person name="Antonio M."/>
            <person name="Oren A."/>
            <person name="Chaudhuri R.R."/>
            <person name="La Ragione R."/>
            <person name="Hildebrand F."/>
            <person name="Pallen M.J."/>
        </authorList>
    </citation>
    <scope>NUCLEOTIDE SEQUENCE</scope>
    <source>
        <strain evidence="1">17073</strain>
    </source>
</reference>
<evidence type="ECO:0000313" key="1">
    <source>
        <dbReference type="EMBL" id="HIU38991.1"/>
    </source>
</evidence>
<sequence length="91" mass="10190">MQSSPILLLLWFRSSLLCVGWGQTVSLIQETTLCALQGKKVVEFYFKKTEGTLRQAFGTLMRSRVPETKGVKKKRPAINRLSAVLCTRSGT</sequence>
<dbReference type="AlphaFoldDB" id="A0A9D1ILY6"/>
<comment type="caution">
    <text evidence="1">The sequence shown here is derived from an EMBL/GenBank/DDBJ whole genome shotgun (WGS) entry which is preliminary data.</text>
</comment>
<dbReference type="InterPro" id="IPR024401">
    <property type="entry name" value="WYL_prot"/>
</dbReference>
<name>A0A9D1ILY6_9BACT</name>
<protein>
    <submittedName>
        <fullName evidence="1">DUF2693 domain-containing protein</fullName>
    </submittedName>
</protein>
<gene>
    <name evidence="1" type="ORF">IAD18_04930</name>
</gene>
<proteinExistence type="predicted"/>
<evidence type="ECO:0000313" key="2">
    <source>
        <dbReference type="Proteomes" id="UP000824076"/>
    </source>
</evidence>
<reference evidence="1" key="1">
    <citation type="submission" date="2020-10" db="EMBL/GenBank/DDBJ databases">
        <authorList>
            <person name="Gilroy R."/>
        </authorList>
    </citation>
    <scope>NUCLEOTIDE SEQUENCE</scope>
    <source>
        <strain evidence="1">17073</strain>
    </source>
</reference>